<comment type="caution">
    <text evidence="1">The sequence shown here is derived from an EMBL/GenBank/DDBJ whole genome shotgun (WGS) entry which is preliminary data.</text>
</comment>
<sequence>MVTKWSDGKTMTDVLNNIKRRFRIDRVVIVEDRELNSNILGKPTIYGFFAYWPLKRIGLKHTK</sequence>
<reference evidence="1 2" key="1">
    <citation type="submission" date="2019-08" db="EMBL/GenBank/DDBJ databases">
        <title>Calorimonas adulescens gen. nov., sp. nov., an anaerobic thermophilic bacterium from Sakhalin hot spring.</title>
        <authorList>
            <person name="Khomyakova M.A."/>
            <person name="Merkel A.Y."/>
            <person name="Novikov A."/>
            <person name="Bonch-Osmolovskaya E.A."/>
            <person name="Slobodkin A.I."/>
        </authorList>
    </citation>
    <scope>NUCLEOTIDE SEQUENCE [LARGE SCALE GENOMIC DNA]</scope>
    <source>
        <strain evidence="1 2">A05MB</strain>
    </source>
</reference>
<name>A0A5D8Q8L0_9THEO</name>
<accession>A0A5D8Q8L0</accession>
<evidence type="ECO:0000313" key="2">
    <source>
        <dbReference type="Proteomes" id="UP000322976"/>
    </source>
</evidence>
<dbReference type="AlphaFoldDB" id="A0A5D8Q8L0"/>
<proteinExistence type="predicted"/>
<gene>
    <name evidence="1" type="ORF">FWJ32_12235</name>
</gene>
<protein>
    <submittedName>
        <fullName evidence="1">Uncharacterized protein</fullName>
    </submittedName>
</protein>
<keyword evidence="2" id="KW-1185">Reference proteome</keyword>
<dbReference type="EMBL" id="VTPS01000025">
    <property type="protein sequence ID" value="TZE80717.1"/>
    <property type="molecule type" value="Genomic_DNA"/>
</dbReference>
<evidence type="ECO:0000313" key="1">
    <source>
        <dbReference type="EMBL" id="TZE80717.1"/>
    </source>
</evidence>
<organism evidence="1 2">
    <name type="scientific">Calorimonas adulescens</name>
    <dbReference type="NCBI Taxonomy" id="2606906"/>
    <lineage>
        <taxon>Bacteria</taxon>
        <taxon>Bacillati</taxon>
        <taxon>Bacillota</taxon>
        <taxon>Clostridia</taxon>
        <taxon>Thermoanaerobacterales</taxon>
        <taxon>Thermoanaerobacteraceae</taxon>
        <taxon>Calorimonas</taxon>
    </lineage>
</organism>
<dbReference type="Proteomes" id="UP000322976">
    <property type="component" value="Unassembled WGS sequence"/>
</dbReference>